<dbReference type="SUPFAM" id="SSF56645">
    <property type="entry name" value="Acyl-CoA dehydrogenase NM domain-like"/>
    <property type="match status" value="1"/>
</dbReference>
<evidence type="ECO:0000259" key="9">
    <source>
        <dbReference type="Pfam" id="PF02771"/>
    </source>
</evidence>
<organism evidence="10 11">
    <name type="scientific">Roseibium litorale</name>
    <dbReference type="NCBI Taxonomy" id="2803841"/>
    <lineage>
        <taxon>Bacteria</taxon>
        <taxon>Pseudomonadati</taxon>
        <taxon>Pseudomonadota</taxon>
        <taxon>Alphaproteobacteria</taxon>
        <taxon>Hyphomicrobiales</taxon>
        <taxon>Stappiaceae</taxon>
        <taxon>Roseibium</taxon>
    </lineage>
</organism>
<dbReference type="RefSeq" id="WP_192148134.1">
    <property type="nucleotide sequence ID" value="NZ_JACYXI010000006.1"/>
</dbReference>
<feature type="domain" description="Acyl-CoA oxidase/dehydrogenase middle" evidence="8">
    <location>
        <begin position="291"/>
        <end position="391"/>
    </location>
</feature>
<evidence type="ECO:0000256" key="2">
    <source>
        <dbReference type="ARBA" id="ARBA00009347"/>
    </source>
</evidence>
<keyword evidence="5 6" id="KW-0560">Oxidoreductase</keyword>
<evidence type="ECO:0000256" key="5">
    <source>
        <dbReference type="ARBA" id="ARBA00023002"/>
    </source>
</evidence>
<proteinExistence type="inferred from homology"/>
<keyword evidence="3 6" id="KW-0285">Flavoprotein</keyword>
<dbReference type="InterPro" id="IPR046373">
    <property type="entry name" value="Acyl-CoA_Oxase/DH_mid-dom_sf"/>
</dbReference>
<dbReference type="InterPro" id="IPR009100">
    <property type="entry name" value="AcylCoA_DH/oxidase_NM_dom_sf"/>
</dbReference>
<dbReference type="InterPro" id="IPR036250">
    <property type="entry name" value="AcylCo_DH-like_C"/>
</dbReference>
<dbReference type="Gene3D" id="1.20.140.10">
    <property type="entry name" value="Butyryl-CoA Dehydrogenase, subunit A, domain 3"/>
    <property type="match status" value="1"/>
</dbReference>
<evidence type="ECO:0000256" key="3">
    <source>
        <dbReference type="ARBA" id="ARBA00022630"/>
    </source>
</evidence>
<evidence type="ECO:0000259" key="8">
    <source>
        <dbReference type="Pfam" id="PF02770"/>
    </source>
</evidence>
<feature type="domain" description="Acyl-CoA dehydrogenase/oxidase N-terminal" evidence="9">
    <location>
        <begin position="174"/>
        <end position="285"/>
    </location>
</feature>
<dbReference type="InterPro" id="IPR009075">
    <property type="entry name" value="AcylCo_DH/oxidase_C"/>
</dbReference>
<dbReference type="Pfam" id="PF02771">
    <property type="entry name" value="Acyl-CoA_dh_N"/>
    <property type="match status" value="1"/>
</dbReference>
<reference evidence="11" key="1">
    <citation type="submission" date="2020-09" db="EMBL/GenBank/DDBJ databases">
        <title>The genome sequence of strain Labrenzia suaedae 4C16A.</title>
        <authorList>
            <person name="Liu Y."/>
        </authorList>
    </citation>
    <scope>NUCLEOTIDE SEQUENCE [LARGE SCALE GENOMIC DNA]</scope>
    <source>
        <strain evidence="11">4C16A</strain>
    </source>
</reference>
<evidence type="ECO:0000256" key="1">
    <source>
        <dbReference type="ARBA" id="ARBA00001974"/>
    </source>
</evidence>
<evidence type="ECO:0000256" key="4">
    <source>
        <dbReference type="ARBA" id="ARBA00022827"/>
    </source>
</evidence>
<dbReference type="InterPro" id="IPR006091">
    <property type="entry name" value="Acyl-CoA_Oxase/DH_mid-dom"/>
</dbReference>
<dbReference type="Proteomes" id="UP000632063">
    <property type="component" value="Unassembled WGS sequence"/>
</dbReference>
<evidence type="ECO:0000259" key="7">
    <source>
        <dbReference type="Pfam" id="PF00441"/>
    </source>
</evidence>
<sequence length="561" mass="61664">MSTATASAPASSTLTDQTAGAIALLDRLLDAATRAVRHKVSDNGKISSEAMEREQRAAHGLAWLATYVEALRQLDAYAIRLITDKRFGKLEELIVRIGFSEYLAQILGGIPMNQGEFVRLADLGLTDDQIRAVRTSDILELISAGNSPELRVELVECIRRQAGQSTFGDCGLEETYDQIRNEMRRFAEDNVTPYAHEWHLKNDYIPLEVISQMAELGVFGLTIPEEYGGMGLGKESMCVVSEELSRAYIGVGSLGTRSEIAAELILCGGTEEQKQKWLPLIASGEILPTAVFTEPNTGSDLASLKTRAVKEGDIWKVYGNKTWITHPVRADVMTLLTRTNPNEPGYKGMSMFLAEKPRGTDENPFPAEGMTGGEIEVLGYRGMKEYEIAFDGFEVKAENLLGGEEGQGFKQLMQTFEGARIQTAARALGVAQCALDLGLRYAEERIQFGKPLIAFPRVSDKLAMMTTEVMIARQLTYYSAWQKDSGRRCDLEAGMAKLLGARIAWAAADNALQIHGGNGFALEYQISRVLCDARILNIFEGAGEIQAQVIARRILETRGLN</sequence>
<dbReference type="InterPro" id="IPR013786">
    <property type="entry name" value="AcylCoA_DH/ox_N"/>
</dbReference>
<feature type="domain" description="Acyl-CoA dehydrogenase/oxidase C-terminal" evidence="7">
    <location>
        <begin position="406"/>
        <end position="555"/>
    </location>
</feature>
<evidence type="ECO:0000313" key="10">
    <source>
        <dbReference type="EMBL" id="MBD8891997.1"/>
    </source>
</evidence>
<gene>
    <name evidence="10" type="ORF">IG616_10580</name>
</gene>
<dbReference type="Gene3D" id="1.10.540.10">
    <property type="entry name" value="Acyl-CoA dehydrogenase/oxidase, N-terminal domain"/>
    <property type="match status" value="1"/>
</dbReference>
<name>A0ABR9CMC8_9HYPH</name>
<dbReference type="Pfam" id="PF02770">
    <property type="entry name" value="Acyl-CoA_dh_M"/>
    <property type="match status" value="1"/>
</dbReference>
<evidence type="ECO:0000256" key="6">
    <source>
        <dbReference type="RuleBase" id="RU362125"/>
    </source>
</evidence>
<comment type="similarity">
    <text evidence="2 6">Belongs to the acyl-CoA dehydrogenase family.</text>
</comment>
<comment type="cofactor">
    <cofactor evidence="1 6">
        <name>FAD</name>
        <dbReference type="ChEBI" id="CHEBI:57692"/>
    </cofactor>
</comment>
<accession>A0ABR9CMC8</accession>
<dbReference type="PROSITE" id="PS00073">
    <property type="entry name" value="ACYL_COA_DH_2"/>
    <property type="match status" value="1"/>
</dbReference>
<dbReference type="Gene3D" id="2.40.110.10">
    <property type="entry name" value="Butyryl-CoA Dehydrogenase, subunit A, domain 2"/>
    <property type="match status" value="1"/>
</dbReference>
<comment type="caution">
    <text evidence="10">The sequence shown here is derived from an EMBL/GenBank/DDBJ whole genome shotgun (WGS) entry which is preliminary data.</text>
</comment>
<dbReference type="PANTHER" id="PTHR43884:SF25">
    <property type="entry name" value="ACYL-COA DEHYDROGENASE YDBM-RELATED"/>
    <property type="match status" value="1"/>
</dbReference>
<dbReference type="Pfam" id="PF00441">
    <property type="entry name" value="Acyl-CoA_dh_1"/>
    <property type="match status" value="1"/>
</dbReference>
<dbReference type="InterPro" id="IPR006089">
    <property type="entry name" value="Acyl-CoA_DH_CS"/>
</dbReference>
<keyword evidence="11" id="KW-1185">Reference proteome</keyword>
<dbReference type="InterPro" id="IPR037069">
    <property type="entry name" value="AcylCoA_DH/ox_N_sf"/>
</dbReference>
<dbReference type="PANTHER" id="PTHR43884">
    <property type="entry name" value="ACYL-COA DEHYDROGENASE"/>
    <property type="match status" value="1"/>
</dbReference>
<dbReference type="SUPFAM" id="SSF47203">
    <property type="entry name" value="Acyl-CoA dehydrogenase C-terminal domain-like"/>
    <property type="match status" value="1"/>
</dbReference>
<reference evidence="10 11" key="2">
    <citation type="journal article" date="2021" name="Int. J. Syst. Evol. Microbiol.">
        <title>Roseibium litorale sp. nov., isolated from a tidal flat sediment and proposal for the reclassification of Labrenzia polysiphoniae as Roseibium polysiphoniae comb. nov.</title>
        <authorList>
            <person name="Liu Y."/>
            <person name="Pei T."/>
            <person name="Du J."/>
            <person name="Chao M."/>
            <person name="Deng M.R."/>
            <person name="Zhu H."/>
        </authorList>
    </citation>
    <scope>NUCLEOTIDE SEQUENCE [LARGE SCALE GENOMIC DNA]</scope>
    <source>
        <strain evidence="10 11">4C16A</strain>
    </source>
</reference>
<evidence type="ECO:0000313" key="11">
    <source>
        <dbReference type="Proteomes" id="UP000632063"/>
    </source>
</evidence>
<dbReference type="EMBL" id="JACYXI010000006">
    <property type="protein sequence ID" value="MBD8891997.1"/>
    <property type="molecule type" value="Genomic_DNA"/>
</dbReference>
<protein>
    <submittedName>
        <fullName evidence="10">Acyl-CoA/acyl-ACP dehydrogenase</fullName>
    </submittedName>
</protein>
<keyword evidence="4 6" id="KW-0274">FAD</keyword>